<sequence length="111" mass="12094">MSLQKNSFTFTVPDTCVATLPIPEETLPTSAKSPQSQKGASSPILIDEQIVTLPCEPCSALEVSEEQSTAPIEQQITSNPVPAKVQVINSRRRTRRHSSGRSMMQGEDDPK</sequence>
<gene>
    <name evidence="2" type="ORF">PoB_003711600</name>
</gene>
<feature type="region of interest" description="Disordered" evidence="1">
    <location>
        <begin position="66"/>
        <end position="111"/>
    </location>
</feature>
<evidence type="ECO:0000256" key="1">
    <source>
        <dbReference type="SAM" id="MobiDB-lite"/>
    </source>
</evidence>
<accession>A0AAV4AR16</accession>
<feature type="compositionally biased region" description="Basic residues" evidence="1">
    <location>
        <begin position="90"/>
        <end position="99"/>
    </location>
</feature>
<keyword evidence="3" id="KW-1185">Reference proteome</keyword>
<comment type="caution">
    <text evidence="2">The sequence shown here is derived from an EMBL/GenBank/DDBJ whole genome shotgun (WGS) entry which is preliminary data.</text>
</comment>
<organism evidence="2 3">
    <name type="scientific">Plakobranchus ocellatus</name>
    <dbReference type="NCBI Taxonomy" id="259542"/>
    <lineage>
        <taxon>Eukaryota</taxon>
        <taxon>Metazoa</taxon>
        <taxon>Spiralia</taxon>
        <taxon>Lophotrochozoa</taxon>
        <taxon>Mollusca</taxon>
        <taxon>Gastropoda</taxon>
        <taxon>Heterobranchia</taxon>
        <taxon>Euthyneura</taxon>
        <taxon>Panpulmonata</taxon>
        <taxon>Sacoglossa</taxon>
        <taxon>Placobranchoidea</taxon>
        <taxon>Plakobranchidae</taxon>
        <taxon>Plakobranchus</taxon>
    </lineage>
</organism>
<feature type="compositionally biased region" description="Polar residues" evidence="1">
    <location>
        <begin position="27"/>
        <end position="40"/>
    </location>
</feature>
<evidence type="ECO:0000313" key="2">
    <source>
        <dbReference type="EMBL" id="GFO10611.1"/>
    </source>
</evidence>
<evidence type="ECO:0000313" key="3">
    <source>
        <dbReference type="Proteomes" id="UP000735302"/>
    </source>
</evidence>
<reference evidence="2 3" key="1">
    <citation type="journal article" date="2021" name="Elife">
        <title>Chloroplast acquisition without the gene transfer in kleptoplastic sea slugs, Plakobranchus ocellatus.</title>
        <authorList>
            <person name="Maeda T."/>
            <person name="Takahashi S."/>
            <person name="Yoshida T."/>
            <person name="Shimamura S."/>
            <person name="Takaki Y."/>
            <person name="Nagai Y."/>
            <person name="Toyoda A."/>
            <person name="Suzuki Y."/>
            <person name="Arimoto A."/>
            <person name="Ishii H."/>
            <person name="Satoh N."/>
            <person name="Nishiyama T."/>
            <person name="Hasebe M."/>
            <person name="Maruyama T."/>
            <person name="Minagawa J."/>
            <person name="Obokata J."/>
            <person name="Shigenobu S."/>
        </authorList>
    </citation>
    <scope>NUCLEOTIDE SEQUENCE [LARGE SCALE GENOMIC DNA]</scope>
</reference>
<dbReference type="Proteomes" id="UP000735302">
    <property type="component" value="Unassembled WGS sequence"/>
</dbReference>
<proteinExistence type="predicted"/>
<dbReference type="AlphaFoldDB" id="A0AAV4AR16"/>
<name>A0AAV4AR16_9GAST</name>
<protein>
    <submittedName>
        <fullName evidence="2">Uncharacterized protein</fullName>
    </submittedName>
</protein>
<feature type="region of interest" description="Disordered" evidence="1">
    <location>
        <begin position="24"/>
        <end position="45"/>
    </location>
</feature>
<feature type="compositionally biased region" description="Polar residues" evidence="1">
    <location>
        <begin position="66"/>
        <end position="80"/>
    </location>
</feature>
<dbReference type="EMBL" id="BLXT01004186">
    <property type="protein sequence ID" value="GFO10611.1"/>
    <property type="molecule type" value="Genomic_DNA"/>
</dbReference>